<dbReference type="SUPFAM" id="SSF53756">
    <property type="entry name" value="UDP-Glycosyltransferase/glycogen phosphorylase"/>
    <property type="match status" value="1"/>
</dbReference>
<dbReference type="CDD" id="cd03801">
    <property type="entry name" value="GT4_PimA-like"/>
    <property type="match status" value="1"/>
</dbReference>
<dbReference type="Proteomes" id="UP000648352">
    <property type="component" value="Unassembled WGS sequence"/>
</dbReference>
<evidence type="ECO:0000256" key="2">
    <source>
        <dbReference type="ARBA" id="ARBA00022679"/>
    </source>
</evidence>
<name>A0ABR8S4X6_9MICO</name>
<dbReference type="EMBL" id="JACSQP010000009">
    <property type="protein sequence ID" value="MBD7958547.1"/>
    <property type="molecule type" value="Genomic_DNA"/>
</dbReference>
<organism evidence="4 5">
    <name type="scientific">Microbacterium pullorum</name>
    <dbReference type="NCBI Taxonomy" id="2762236"/>
    <lineage>
        <taxon>Bacteria</taxon>
        <taxon>Bacillati</taxon>
        <taxon>Actinomycetota</taxon>
        <taxon>Actinomycetes</taxon>
        <taxon>Micrococcales</taxon>
        <taxon>Microbacteriaceae</taxon>
        <taxon>Microbacterium</taxon>
    </lineage>
</organism>
<dbReference type="NCBIfam" id="NF041876">
    <property type="entry name" value="EPS_EpsE"/>
    <property type="match status" value="1"/>
</dbReference>
<dbReference type="Pfam" id="PF00534">
    <property type="entry name" value="Glycos_transf_1"/>
    <property type="match status" value="1"/>
</dbReference>
<dbReference type="Gene3D" id="3.40.50.2000">
    <property type="entry name" value="Glycogen Phosphorylase B"/>
    <property type="match status" value="2"/>
</dbReference>
<keyword evidence="1" id="KW-0328">Glycosyltransferase</keyword>
<proteinExistence type="predicted"/>
<dbReference type="InterPro" id="IPR001296">
    <property type="entry name" value="Glyco_trans_1"/>
</dbReference>
<reference evidence="4 5" key="1">
    <citation type="submission" date="2020-08" db="EMBL/GenBank/DDBJ databases">
        <title>A Genomic Blueprint of the Chicken Gut Microbiome.</title>
        <authorList>
            <person name="Gilroy R."/>
            <person name="Ravi A."/>
            <person name="Getino M."/>
            <person name="Pursley I."/>
            <person name="Horton D.L."/>
            <person name="Alikhan N.-F."/>
            <person name="Baker D."/>
            <person name="Gharbi K."/>
            <person name="Hall N."/>
            <person name="Watson M."/>
            <person name="Adriaenssens E.M."/>
            <person name="Foster-Nyarko E."/>
            <person name="Jarju S."/>
            <person name="Secka A."/>
            <person name="Antonio M."/>
            <person name="Oren A."/>
            <person name="Chaudhuri R."/>
            <person name="La Ragione R.M."/>
            <person name="Hildebrand F."/>
            <person name="Pallen M.J."/>
        </authorList>
    </citation>
    <scope>NUCLEOTIDE SEQUENCE [LARGE SCALE GENOMIC DNA]</scope>
    <source>
        <strain evidence="4 5">Sa4CUA7</strain>
    </source>
</reference>
<keyword evidence="2" id="KW-0808">Transferase</keyword>
<gene>
    <name evidence="4" type="ORF">H9651_12930</name>
</gene>
<keyword evidence="5" id="KW-1185">Reference proteome</keyword>
<dbReference type="PANTHER" id="PTHR12526">
    <property type="entry name" value="GLYCOSYLTRANSFERASE"/>
    <property type="match status" value="1"/>
</dbReference>
<evidence type="ECO:0000313" key="4">
    <source>
        <dbReference type="EMBL" id="MBD7958547.1"/>
    </source>
</evidence>
<dbReference type="PANTHER" id="PTHR12526:SF510">
    <property type="entry name" value="D-INOSITOL 3-PHOSPHATE GLYCOSYLTRANSFERASE"/>
    <property type="match status" value="1"/>
</dbReference>
<evidence type="ECO:0000259" key="3">
    <source>
        <dbReference type="Pfam" id="PF00534"/>
    </source>
</evidence>
<feature type="domain" description="Glycosyl transferase family 1" evidence="3">
    <location>
        <begin position="219"/>
        <end position="378"/>
    </location>
</feature>
<accession>A0ABR8S4X6</accession>
<sequence>MKLGYLVPEFPGQTHAFFWREVKELELAGAKVDLISTRPPVEAIASHAWGDDARARTAYLSSPDLRRALRAIAMLGSAVVSGRMRAVVRSLTSPGDSRAHTLRTIAASAVLAAQARSAGWSHVHVHSCAGSADIAMTARLLFGLTYSLTLHGPLADYGPRQDQKWSHAEFGLIITETLAAPTREILGEALPERVSLAPMGIRTVEMQRESPYRAWAGQGPLVVFSCGRLNPAKGHDTLITAIKTLQGMQVPARLTIAGEDEQGGSGYRRQLEELIAHLDLVEHVELLGAVDEDTIRQRLAGAHVFALASHGEPLGVAIMEAMAMSIPVVVGDGGGVRELVVDGVGVLVDPESPLGVASGIRAIALDPAYACALSAAGRASVISRFDSGNSARTLFDEVARTLSTRAGTAA</sequence>
<comment type="caution">
    <text evidence="4">The sequence shown here is derived from an EMBL/GenBank/DDBJ whole genome shotgun (WGS) entry which is preliminary data.</text>
</comment>
<protein>
    <submittedName>
        <fullName evidence="4">Glycosyltransferase family 4 protein</fullName>
    </submittedName>
</protein>
<evidence type="ECO:0000256" key="1">
    <source>
        <dbReference type="ARBA" id="ARBA00022676"/>
    </source>
</evidence>
<evidence type="ECO:0000313" key="5">
    <source>
        <dbReference type="Proteomes" id="UP000648352"/>
    </source>
</evidence>